<reference evidence="2 3" key="1">
    <citation type="submission" date="2024-06" db="EMBL/GenBank/DDBJ databases">
        <title>The draft genome of Grus japonensis, version 3.</title>
        <authorList>
            <person name="Nabeshima K."/>
            <person name="Suzuki S."/>
            <person name="Onuma M."/>
        </authorList>
    </citation>
    <scope>NUCLEOTIDE SEQUENCE [LARGE SCALE GENOMIC DNA]</scope>
    <source>
        <strain evidence="2 3">451A</strain>
    </source>
</reference>
<dbReference type="AlphaFoldDB" id="A0ABC9X4F0"/>
<comment type="caution">
    <text evidence="2">The sequence shown here is derived from an EMBL/GenBank/DDBJ whole genome shotgun (WGS) entry which is preliminary data.</text>
</comment>
<name>A0ABC9X4F0_GRUJA</name>
<sequence>MQQGSELGAAQEQLAEASLLSPSPLTEEECQHEYEVNLFLCLPQRLGARIGWLEPGTCLSPNCFLGQDEAKEELSDALESQ</sequence>
<protein>
    <submittedName>
        <fullName evidence="2">Uncharacterized protein</fullName>
    </submittedName>
</protein>
<gene>
    <name evidence="2" type="ORF">GRJ2_001720100</name>
</gene>
<proteinExistence type="predicted"/>
<evidence type="ECO:0000313" key="3">
    <source>
        <dbReference type="Proteomes" id="UP001623348"/>
    </source>
</evidence>
<evidence type="ECO:0000256" key="1">
    <source>
        <dbReference type="SAM" id="MobiDB-lite"/>
    </source>
</evidence>
<organism evidence="2 3">
    <name type="scientific">Grus japonensis</name>
    <name type="common">Japanese crane</name>
    <name type="synonym">Red-crowned crane</name>
    <dbReference type="NCBI Taxonomy" id="30415"/>
    <lineage>
        <taxon>Eukaryota</taxon>
        <taxon>Metazoa</taxon>
        <taxon>Chordata</taxon>
        <taxon>Craniata</taxon>
        <taxon>Vertebrata</taxon>
        <taxon>Euteleostomi</taxon>
        <taxon>Archelosauria</taxon>
        <taxon>Archosauria</taxon>
        <taxon>Dinosauria</taxon>
        <taxon>Saurischia</taxon>
        <taxon>Theropoda</taxon>
        <taxon>Coelurosauria</taxon>
        <taxon>Aves</taxon>
        <taxon>Neognathae</taxon>
        <taxon>Neoaves</taxon>
        <taxon>Gruiformes</taxon>
        <taxon>Gruidae</taxon>
        <taxon>Grus</taxon>
    </lineage>
</organism>
<accession>A0ABC9X4F0</accession>
<dbReference type="Proteomes" id="UP001623348">
    <property type="component" value="Unassembled WGS sequence"/>
</dbReference>
<keyword evidence="3" id="KW-1185">Reference proteome</keyword>
<dbReference type="EMBL" id="BAAFJT010000007">
    <property type="protein sequence ID" value="GAB0192548.1"/>
    <property type="molecule type" value="Genomic_DNA"/>
</dbReference>
<feature type="region of interest" description="Disordered" evidence="1">
    <location>
        <begin position="1"/>
        <end position="22"/>
    </location>
</feature>
<evidence type="ECO:0000313" key="2">
    <source>
        <dbReference type="EMBL" id="GAB0192548.1"/>
    </source>
</evidence>